<name>A0A2N3KN24_9PROT</name>
<dbReference type="PRINTS" id="PR00080">
    <property type="entry name" value="SDRFAMILY"/>
</dbReference>
<dbReference type="InterPro" id="IPR020904">
    <property type="entry name" value="Sc_DH/Rdtase_CS"/>
</dbReference>
<proteinExistence type="inferred from homology"/>
<evidence type="ECO:0000256" key="2">
    <source>
        <dbReference type="RuleBase" id="RU000363"/>
    </source>
</evidence>
<dbReference type="PROSITE" id="PS00061">
    <property type="entry name" value="ADH_SHORT"/>
    <property type="match status" value="1"/>
</dbReference>
<evidence type="ECO:0000259" key="3">
    <source>
        <dbReference type="SMART" id="SM00822"/>
    </source>
</evidence>
<dbReference type="InterPro" id="IPR036291">
    <property type="entry name" value="NAD(P)-bd_dom_sf"/>
</dbReference>
<dbReference type="SUPFAM" id="SSF51735">
    <property type="entry name" value="NAD(P)-binding Rossmann-fold domains"/>
    <property type="match status" value="1"/>
</dbReference>
<dbReference type="PRINTS" id="PR00081">
    <property type="entry name" value="GDHRDH"/>
</dbReference>
<dbReference type="InterPro" id="IPR002347">
    <property type="entry name" value="SDR_fam"/>
</dbReference>
<dbReference type="PANTHER" id="PTHR42879">
    <property type="entry name" value="3-OXOACYL-(ACYL-CARRIER-PROTEIN) REDUCTASE"/>
    <property type="match status" value="1"/>
</dbReference>
<protein>
    <submittedName>
        <fullName evidence="4">3-hydroxyacyl-CoA dehydrogenase</fullName>
    </submittedName>
</protein>
<dbReference type="SMART" id="SM00822">
    <property type="entry name" value="PKS_KR"/>
    <property type="match status" value="1"/>
</dbReference>
<comment type="caution">
    <text evidence="4">The sequence shown here is derived from an EMBL/GenBank/DDBJ whole genome shotgun (WGS) entry which is preliminary data.</text>
</comment>
<reference evidence="4 5" key="1">
    <citation type="submission" date="2017-09" db="EMBL/GenBank/DDBJ databases">
        <title>Biodiversity and function of Thalassospira species in the particle-attached aromatic-hydrocarbon-degrading consortia from the surface seawater of the South China Sea.</title>
        <authorList>
            <person name="Dong C."/>
            <person name="Liu R."/>
            <person name="Shao Z."/>
        </authorList>
    </citation>
    <scope>NUCLEOTIDE SEQUENCE [LARGE SCALE GENOMIC DNA]</scope>
    <source>
        <strain evidence="4 5">CSC1P2</strain>
    </source>
</reference>
<dbReference type="InterPro" id="IPR057326">
    <property type="entry name" value="KR_dom"/>
</dbReference>
<gene>
    <name evidence="4" type="ORF">COO20_18325</name>
</gene>
<dbReference type="EMBL" id="NWTK01000013">
    <property type="protein sequence ID" value="PKR51873.1"/>
    <property type="molecule type" value="Genomic_DNA"/>
</dbReference>
<dbReference type="InterPro" id="IPR050259">
    <property type="entry name" value="SDR"/>
</dbReference>
<evidence type="ECO:0000313" key="5">
    <source>
        <dbReference type="Proteomes" id="UP000233597"/>
    </source>
</evidence>
<dbReference type="Proteomes" id="UP000233597">
    <property type="component" value="Unassembled WGS sequence"/>
</dbReference>
<comment type="similarity">
    <text evidence="1 2">Belongs to the short-chain dehydrogenases/reductases (SDR) family.</text>
</comment>
<dbReference type="Gene3D" id="3.40.50.720">
    <property type="entry name" value="NAD(P)-binding Rossmann-like Domain"/>
    <property type="match status" value="1"/>
</dbReference>
<dbReference type="FunFam" id="3.40.50.720:FF:000084">
    <property type="entry name" value="Short-chain dehydrogenase reductase"/>
    <property type="match status" value="1"/>
</dbReference>
<dbReference type="CDD" id="cd05233">
    <property type="entry name" value="SDR_c"/>
    <property type="match status" value="1"/>
</dbReference>
<dbReference type="PANTHER" id="PTHR42879:SF2">
    <property type="entry name" value="3-OXOACYL-[ACYL-CARRIER-PROTEIN] REDUCTASE FABG"/>
    <property type="match status" value="1"/>
</dbReference>
<evidence type="ECO:0000256" key="1">
    <source>
        <dbReference type="ARBA" id="ARBA00006484"/>
    </source>
</evidence>
<dbReference type="GO" id="GO:0032787">
    <property type="term" value="P:monocarboxylic acid metabolic process"/>
    <property type="evidence" value="ECO:0007669"/>
    <property type="project" value="UniProtKB-ARBA"/>
</dbReference>
<accession>A0A2N3KN24</accession>
<evidence type="ECO:0000313" key="4">
    <source>
        <dbReference type="EMBL" id="PKR51873.1"/>
    </source>
</evidence>
<dbReference type="OrthoDB" id="7375193at2"/>
<feature type="domain" description="Ketoreductase" evidence="3">
    <location>
        <begin position="8"/>
        <end position="183"/>
    </location>
</feature>
<dbReference type="Pfam" id="PF00106">
    <property type="entry name" value="adh_short"/>
    <property type="match status" value="1"/>
</dbReference>
<sequence length="254" mass="26151">MAGKLAVKTAIVTGGGSGVGAEIARSLATLGVTVFIAGRRLGPLEDVAKGNSNIIPLAADVSDQVSVEKLVQHVVAKAGAPDLIIANAGMAESAPFTRTTLDSWQKNIDVNLTGTFHTFQQALRVMDLAKPARLIAIASTAGLKGYGYVAPYCAAKHGVVGLVRALAAELATSAITVNAICPGFTDTPMLDQSIANIAQKTGMSEDAARASLAKINPQNRFITPQEIAETVLWLCSEHAGSMTGQAISVSGGEI</sequence>
<organism evidence="4 5">
    <name type="scientific">Thalassospira marina</name>
    <dbReference type="NCBI Taxonomy" id="2048283"/>
    <lineage>
        <taxon>Bacteria</taxon>
        <taxon>Pseudomonadati</taxon>
        <taxon>Pseudomonadota</taxon>
        <taxon>Alphaproteobacteria</taxon>
        <taxon>Rhodospirillales</taxon>
        <taxon>Thalassospiraceae</taxon>
        <taxon>Thalassospira</taxon>
    </lineage>
</organism>
<dbReference type="AlphaFoldDB" id="A0A2N3KN24"/>